<dbReference type="InterPro" id="IPR015943">
    <property type="entry name" value="WD40/YVTN_repeat-like_dom_sf"/>
</dbReference>
<keyword evidence="3 6" id="KW-0853">WD repeat</keyword>
<dbReference type="Gene3D" id="2.130.10.10">
    <property type="entry name" value="YVTN repeat-like/Quinoprotein amine dehydrogenase"/>
    <property type="match status" value="2"/>
</dbReference>
<dbReference type="OrthoDB" id="431715at2759"/>
<reference evidence="9 10" key="1">
    <citation type="submission" date="2018-07" db="EMBL/GenBank/DDBJ databases">
        <title>The complete nuclear genome of the prasinophyte Chloropicon primus (CCMP1205).</title>
        <authorList>
            <person name="Pombert J.-F."/>
            <person name="Otis C."/>
            <person name="Turmel M."/>
            <person name="Lemieux C."/>
        </authorList>
    </citation>
    <scope>NUCLEOTIDE SEQUENCE [LARGE SCALE GENOMIC DNA]</scope>
    <source>
        <strain evidence="9 10">CCMP1205</strain>
    </source>
</reference>
<evidence type="ECO:0000256" key="6">
    <source>
        <dbReference type="PROSITE-ProRule" id="PRU00221"/>
    </source>
</evidence>
<dbReference type="SUPFAM" id="SSF50978">
    <property type="entry name" value="WD40 repeat-like"/>
    <property type="match status" value="1"/>
</dbReference>
<protein>
    <submittedName>
        <fullName evidence="9">U3 small nucleolar RNA-associated protein Utp15</fullName>
    </submittedName>
</protein>
<evidence type="ECO:0000256" key="4">
    <source>
        <dbReference type="ARBA" id="ARBA00022737"/>
    </source>
</evidence>
<accession>A0A5B8MZW7</accession>
<feature type="repeat" description="WD" evidence="6">
    <location>
        <begin position="164"/>
        <end position="190"/>
    </location>
</feature>
<dbReference type="InterPro" id="IPR036322">
    <property type="entry name" value="WD40_repeat_dom_sf"/>
</dbReference>
<evidence type="ECO:0000256" key="2">
    <source>
        <dbReference type="ARBA" id="ARBA00022552"/>
    </source>
</evidence>
<evidence type="ECO:0000256" key="3">
    <source>
        <dbReference type="ARBA" id="ARBA00022574"/>
    </source>
</evidence>
<feature type="region of interest" description="Disordered" evidence="7">
    <location>
        <begin position="371"/>
        <end position="392"/>
    </location>
</feature>
<dbReference type="GO" id="GO:0005730">
    <property type="term" value="C:nucleolus"/>
    <property type="evidence" value="ECO:0007669"/>
    <property type="project" value="UniProtKB-SubCell"/>
</dbReference>
<dbReference type="InterPro" id="IPR001680">
    <property type="entry name" value="WD40_rpt"/>
</dbReference>
<keyword evidence="2" id="KW-0698">rRNA processing</keyword>
<comment type="subcellular location">
    <subcellularLocation>
        <location evidence="1">Nucleus</location>
        <location evidence="1">Nucleolus</location>
    </subcellularLocation>
</comment>
<sequence length="588" mass="65503">MAATSLGDYEKVKVNALPSRSSTLSPETKWWRKLQQPQLIQQHGVVSHCEYQPIPFEDDDDGSGASHGGGHGVFTSKRDLLVTCATRLLLYDYYTQRLKKQFTRFSSTAYGGTFRRDGRMVAAGSDTGVVQLFSVDKSRDVLRQLHHSQNGKPVQSVRFMGGGNNTHLVTGGDDALVKYWDITLGDQVATFGGHSDYCRSVSTSRGDPNIFLTGGYDHRCFLWDARTKDPVRSWVHASESPVEDVLILPSGTMAVSCGSTKVRMWDILSGKLMASLDSHQKTVTTVRHVMIHRETREEEEGEEGGAERRSWKSGPRLLTGSVDGHVKVYELDTFGLVHSTKYPNPVLSFDCTPGANQLAVGMANGVLAVRSRPKKKRPSHYGAGGETPGELAEHHLLRSSSDGQGRRPRWRNMLTANSYRYFLRGQNYKLSEDQVNDTSIAVASKPKKVNLKPFDKSLKKFRYREALDQSLQTRDPSIVLAVLEQLCAQGGDGHALQSALSQRNASSLQPIMKCLCKYVADPRTMKVSVPIAHALFDLYTQVVGISNEFDTKVMQLYERVHSEMKAQEELIQLQGMLEPLLFAQYSRN</sequence>
<evidence type="ECO:0000256" key="5">
    <source>
        <dbReference type="ARBA" id="ARBA00023242"/>
    </source>
</evidence>
<proteinExistence type="predicted"/>
<gene>
    <name evidence="9" type="ORF">A3770_19p83690</name>
</gene>
<dbReference type="Proteomes" id="UP000316726">
    <property type="component" value="Chromosome 19"/>
</dbReference>
<dbReference type="InterPro" id="IPR018983">
    <property type="entry name" value="U3_snoRNA-assocProt_15_C"/>
</dbReference>
<dbReference type="GO" id="GO:0006364">
    <property type="term" value="P:rRNA processing"/>
    <property type="evidence" value="ECO:0007669"/>
    <property type="project" value="UniProtKB-KW"/>
</dbReference>
<feature type="repeat" description="WD" evidence="6">
    <location>
        <begin position="191"/>
        <end position="233"/>
    </location>
</feature>
<dbReference type="EMBL" id="CP031052">
    <property type="protein sequence ID" value="QDZ25851.1"/>
    <property type="molecule type" value="Genomic_DNA"/>
</dbReference>
<dbReference type="AlphaFoldDB" id="A0A5B8MZW7"/>
<evidence type="ECO:0000313" key="9">
    <source>
        <dbReference type="EMBL" id="QDZ25851.1"/>
    </source>
</evidence>
<dbReference type="SMART" id="SM00320">
    <property type="entry name" value="WD40"/>
    <property type="match status" value="6"/>
</dbReference>
<dbReference type="GO" id="GO:0045943">
    <property type="term" value="P:positive regulation of transcription by RNA polymerase I"/>
    <property type="evidence" value="ECO:0007669"/>
    <property type="project" value="TreeGrafter"/>
</dbReference>
<feature type="domain" description="U3 small nucleolar RNA-associated protein 15 C-terminal" evidence="8">
    <location>
        <begin position="440"/>
        <end position="580"/>
    </location>
</feature>
<keyword evidence="4" id="KW-0677">Repeat</keyword>
<dbReference type="Pfam" id="PF00400">
    <property type="entry name" value="WD40"/>
    <property type="match status" value="3"/>
</dbReference>
<dbReference type="PANTHER" id="PTHR19924">
    <property type="entry name" value="UTP15 U3 SMALL NUCLEOLAR RNA-ASSOCIATED PROTEIN 15 FAMILY MEMBER"/>
    <property type="match status" value="1"/>
</dbReference>
<evidence type="ECO:0000256" key="1">
    <source>
        <dbReference type="ARBA" id="ARBA00004604"/>
    </source>
</evidence>
<evidence type="ECO:0000313" key="10">
    <source>
        <dbReference type="Proteomes" id="UP000316726"/>
    </source>
</evidence>
<dbReference type="PANTHER" id="PTHR19924:SF26">
    <property type="entry name" value="U3 SMALL NUCLEOLAR RNA-ASSOCIATED PROTEIN 15 HOMOLOG"/>
    <property type="match status" value="1"/>
</dbReference>
<evidence type="ECO:0000256" key="7">
    <source>
        <dbReference type="SAM" id="MobiDB-lite"/>
    </source>
</evidence>
<name>A0A5B8MZW7_9CHLO</name>
<evidence type="ECO:0000259" key="8">
    <source>
        <dbReference type="Pfam" id="PF09384"/>
    </source>
</evidence>
<organism evidence="9 10">
    <name type="scientific">Chloropicon primus</name>
    <dbReference type="NCBI Taxonomy" id="1764295"/>
    <lineage>
        <taxon>Eukaryota</taxon>
        <taxon>Viridiplantae</taxon>
        <taxon>Chlorophyta</taxon>
        <taxon>Chloropicophyceae</taxon>
        <taxon>Chloropicales</taxon>
        <taxon>Chloropicaceae</taxon>
        <taxon>Chloropicon</taxon>
    </lineage>
</organism>
<keyword evidence="10" id="KW-1185">Reference proteome</keyword>
<dbReference type="PROSITE" id="PS50082">
    <property type="entry name" value="WD_REPEATS_2"/>
    <property type="match status" value="2"/>
</dbReference>
<dbReference type="Pfam" id="PF09384">
    <property type="entry name" value="UTP15_C"/>
    <property type="match status" value="1"/>
</dbReference>
<dbReference type="STRING" id="1764295.A0A5B8MZW7"/>
<feature type="region of interest" description="Disordered" evidence="7">
    <location>
        <begin position="293"/>
        <end position="316"/>
    </location>
</feature>
<keyword evidence="5" id="KW-0539">Nucleus</keyword>